<reference evidence="1" key="1">
    <citation type="submission" date="2023-05" db="EMBL/GenBank/DDBJ databases">
        <title>Complete genome sequence data from fresh produce 2nd batch.</title>
        <authorList>
            <person name="Stein M."/>
            <person name="Cho G.-S."/>
            <person name="Brinks E."/>
            <person name="Franz C.M.A.P."/>
        </authorList>
    </citation>
    <scope>NUCLEOTIDE SEQUENCE [LARGE SCALE GENOMIC DNA]</scope>
    <source>
        <strain evidence="1">E1</strain>
    </source>
</reference>
<dbReference type="AlphaFoldDB" id="A0AAU7IXM2"/>
<organism evidence="1 2">
    <name type="scientific">Enterobacter dykesii</name>
    <dbReference type="NCBI Taxonomy" id="2797506"/>
    <lineage>
        <taxon>Bacteria</taxon>
        <taxon>Pseudomonadati</taxon>
        <taxon>Pseudomonadota</taxon>
        <taxon>Gammaproteobacteria</taxon>
        <taxon>Enterobacterales</taxon>
        <taxon>Enterobacteriaceae</taxon>
        <taxon>Enterobacter</taxon>
    </lineage>
</organism>
<dbReference type="Gene3D" id="3.30.460.10">
    <property type="entry name" value="Beta Polymerase, domain 2"/>
    <property type="match status" value="1"/>
</dbReference>
<dbReference type="KEGG" id="edy:F0320_14295"/>
<accession>A0AAU7IXM2</accession>
<evidence type="ECO:0000313" key="1">
    <source>
        <dbReference type="EMBL" id="XBN38491.1"/>
    </source>
</evidence>
<dbReference type="CDD" id="cd05403">
    <property type="entry name" value="NT_KNTase_like"/>
    <property type="match status" value="1"/>
</dbReference>
<dbReference type="EC" id="2.7.7.-" evidence="1"/>
<protein>
    <submittedName>
        <fullName evidence="1">Nucleotidyltransferase domain-containing protein</fullName>
        <ecNumber evidence="1">2.7.7.-</ecNumber>
    </submittedName>
</protein>
<dbReference type="RefSeq" id="WP_126330726.1">
    <property type="nucleotide sequence ID" value="NZ_CP126604.1"/>
</dbReference>
<keyword evidence="1" id="KW-0548">Nucleotidyltransferase</keyword>
<name>A0AAU7IXM2_9ENTR</name>
<dbReference type="SUPFAM" id="SSF81301">
    <property type="entry name" value="Nucleotidyltransferase"/>
    <property type="match status" value="1"/>
</dbReference>
<proteinExistence type="predicted"/>
<keyword evidence="2" id="KW-1185">Reference proteome</keyword>
<gene>
    <name evidence="1" type="ORF">F0320_14295</name>
</gene>
<dbReference type="EMBL" id="CP126604">
    <property type="protein sequence ID" value="XBN38491.1"/>
    <property type="molecule type" value="Genomic_DNA"/>
</dbReference>
<keyword evidence="1" id="KW-0808">Transferase</keyword>
<dbReference type="Proteomes" id="UP000323234">
    <property type="component" value="Chromosome"/>
</dbReference>
<sequence>MKKIIDNIPLDCLVVIGSHARGDDDRHSDVDLLGIVKNSQPEMINVKKINLAIYSEHDMSQMMQSGNLFALHIVNEGIPLTNELLFKKLCTCFTYKDSYARDKKVSYLMGSMILGHRESITNWAVVNKRIAWCVRTYILSLMAEKRTPMFSKNEIAFFGSHAHKELSYADLLELINAKQVNGYSENIFNTFIRFMNSIIYCQPSVAETNIIFNEESILQHTFDRMQSNHYR</sequence>
<dbReference type="GO" id="GO:0016779">
    <property type="term" value="F:nucleotidyltransferase activity"/>
    <property type="evidence" value="ECO:0007669"/>
    <property type="project" value="UniProtKB-KW"/>
</dbReference>
<evidence type="ECO:0000313" key="2">
    <source>
        <dbReference type="Proteomes" id="UP000323234"/>
    </source>
</evidence>
<dbReference type="InterPro" id="IPR043519">
    <property type="entry name" value="NT_sf"/>
</dbReference>